<dbReference type="GO" id="GO:0009103">
    <property type="term" value="P:lipopolysaccharide biosynthetic process"/>
    <property type="evidence" value="ECO:0007669"/>
    <property type="project" value="TreeGrafter"/>
</dbReference>
<dbReference type="Pfam" id="PF01757">
    <property type="entry name" value="Acyl_transf_3"/>
    <property type="match status" value="1"/>
</dbReference>
<dbReference type="GO" id="GO:0016020">
    <property type="term" value="C:membrane"/>
    <property type="evidence" value="ECO:0007669"/>
    <property type="project" value="TreeGrafter"/>
</dbReference>
<feature type="transmembrane region" description="Helical" evidence="1">
    <location>
        <begin position="227"/>
        <end position="245"/>
    </location>
</feature>
<feature type="transmembrane region" description="Helical" evidence="1">
    <location>
        <begin position="257"/>
        <end position="274"/>
    </location>
</feature>
<feature type="transmembrane region" description="Helical" evidence="1">
    <location>
        <begin position="286"/>
        <end position="305"/>
    </location>
</feature>
<feature type="transmembrane region" description="Helical" evidence="1">
    <location>
        <begin position="134"/>
        <end position="153"/>
    </location>
</feature>
<dbReference type="InterPro" id="IPR050879">
    <property type="entry name" value="Acyltransferase_3"/>
</dbReference>
<keyword evidence="3" id="KW-0012">Acyltransferase</keyword>
<evidence type="ECO:0000259" key="2">
    <source>
        <dbReference type="Pfam" id="PF01757"/>
    </source>
</evidence>
<feature type="transmembrane region" description="Helical" evidence="1">
    <location>
        <begin position="7"/>
        <end position="30"/>
    </location>
</feature>
<keyword evidence="3" id="KW-0808">Transferase</keyword>
<keyword evidence="1" id="KW-0812">Transmembrane</keyword>
<feature type="transmembrane region" description="Helical" evidence="1">
    <location>
        <begin position="78"/>
        <end position="99"/>
    </location>
</feature>
<keyword evidence="4" id="KW-1185">Reference proteome</keyword>
<evidence type="ECO:0000256" key="1">
    <source>
        <dbReference type="SAM" id="Phobius"/>
    </source>
</evidence>
<dbReference type="InterPro" id="IPR002656">
    <property type="entry name" value="Acyl_transf_3_dom"/>
</dbReference>
<evidence type="ECO:0000313" key="4">
    <source>
        <dbReference type="Proteomes" id="UP000534388"/>
    </source>
</evidence>
<organism evidence="3 4">
    <name type="scientific">Rugamonas brunnea</name>
    <dbReference type="NCBI Taxonomy" id="2758569"/>
    <lineage>
        <taxon>Bacteria</taxon>
        <taxon>Pseudomonadati</taxon>
        <taxon>Pseudomonadota</taxon>
        <taxon>Betaproteobacteria</taxon>
        <taxon>Burkholderiales</taxon>
        <taxon>Oxalobacteraceae</taxon>
        <taxon>Telluria group</taxon>
        <taxon>Rugamonas</taxon>
    </lineage>
</organism>
<keyword evidence="1" id="KW-1133">Transmembrane helix</keyword>
<feature type="domain" description="Acyltransferase 3" evidence="2">
    <location>
        <begin position="10"/>
        <end position="335"/>
    </location>
</feature>
<reference evidence="3 4" key="1">
    <citation type="submission" date="2020-07" db="EMBL/GenBank/DDBJ databases">
        <title>Novel species isolated from subtropical streams in China.</title>
        <authorList>
            <person name="Lu H."/>
        </authorList>
    </citation>
    <scope>NUCLEOTIDE SEQUENCE [LARGE SCALE GENOMIC DNA]</scope>
    <source>
        <strain evidence="3 4">LX20W</strain>
    </source>
</reference>
<evidence type="ECO:0000313" key="3">
    <source>
        <dbReference type="EMBL" id="MBA5637142.1"/>
    </source>
</evidence>
<comment type="caution">
    <text evidence="3">The sequence shown here is derived from an EMBL/GenBank/DDBJ whole genome shotgun (WGS) entry which is preliminary data.</text>
</comment>
<accession>A0A7W2ER80</accession>
<protein>
    <submittedName>
        <fullName evidence="3">Acyltransferase</fullName>
    </submittedName>
</protein>
<dbReference type="AlphaFoldDB" id="A0A7W2ER80"/>
<gene>
    <name evidence="3" type="ORF">H3H37_08745</name>
</gene>
<feature type="transmembrane region" description="Helical" evidence="1">
    <location>
        <begin position="317"/>
        <end position="338"/>
    </location>
</feature>
<dbReference type="GO" id="GO:0016747">
    <property type="term" value="F:acyltransferase activity, transferring groups other than amino-acyl groups"/>
    <property type="evidence" value="ECO:0007669"/>
    <property type="project" value="InterPro"/>
</dbReference>
<dbReference type="EMBL" id="JACEZT010000004">
    <property type="protein sequence ID" value="MBA5637142.1"/>
    <property type="molecule type" value="Genomic_DNA"/>
</dbReference>
<dbReference type="PANTHER" id="PTHR23028">
    <property type="entry name" value="ACETYLTRANSFERASE"/>
    <property type="match status" value="1"/>
</dbReference>
<feature type="transmembrane region" description="Helical" evidence="1">
    <location>
        <begin position="165"/>
        <end position="185"/>
    </location>
</feature>
<keyword evidence="1" id="KW-0472">Membrane</keyword>
<feature type="transmembrane region" description="Helical" evidence="1">
    <location>
        <begin position="36"/>
        <end position="57"/>
    </location>
</feature>
<proteinExistence type="predicted"/>
<name>A0A7W2ER80_9BURK</name>
<dbReference type="PANTHER" id="PTHR23028:SF53">
    <property type="entry name" value="ACYL_TRANSF_3 DOMAIN-CONTAINING PROTEIN"/>
    <property type="match status" value="1"/>
</dbReference>
<dbReference type="Proteomes" id="UP000534388">
    <property type="component" value="Unassembled WGS sequence"/>
</dbReference>
<sequence length="362" mass="41430">MKSQSDFYLPSLDGIRACAAVLVFISHAGWGDAIPGGFGVTVFFFLSGYLITTLLRMEYERGHTIDFRNFYLRRVYRIFPPMYFVLLVVLLACALGLTAQRGDVAGLLAEMTQVTNYYILQVPHPQLVPFTGTYWSLAVEEHFYILFPALYLFCARRWRNDRIAAVFLALCVAELAWRCLLIYGWHVSDDWTYLASDARMDSLLYGCTMGVWRNPALDGVRRDRARWQDGAVLAAALALLAFCFLYRDAQFRATWRYTLQGVALFPLFWYAVRYPHWPMFRPLNTAPVKLLGVLSYAFYLSHLMWIGAAETLVRGKFAVAALAFVLTVAFAYAMHRLIERPFAVLRRKLHQPRARHAPAASV</sequence>
<dbReference type="RefSeq" id="WP_182161454.1">
    <property type="nucleotide sequence ID" value="NZ_JACEZT010000004.1"/>
</dbReference>